<evidence type="ECO:0000256" key="1">
    <source>
        <dbReference type="SAM" id="MobiDB-lite"/>
    </source>
</evidence>
<dbReference type="AlphaFoldDB" id="A0A061QJ26"/>
<sequence length="75" mass="7281">YIVAGETTNMSGEGGKLQIVAGKGGLNGIGGDVTVDAGTSESGENGKVHIGPSASAVNIGDPFGSSSINLYGTLQ</sequence>
<proteinExistence type="predicted"/>
<gene>
    <name evidence="2" type="ORF">TSPGSL018_28582</name>
</gene>
<accession>A0A061QJ26</accession>
<evidence type="ECO:0000313" key="2">
    <source>
        <dbReference type="EMBL" id="JAC60597.1"/>
    </source>
</evidence>
<name>A0A061QJ26_9CHLO</name>
<feature type="non-terminal residue" evidence="2">
    <location>
        <position position="75"/>
    </location>
</feature>
<reference evidence="2" key="1">
    <citation type="submission" date="2014-05" db="EMBL/GenBank/DDBJ databases">
        <title>The transcriptome of the halophilic microalga Tetraselmis sp. GSL018 isolated from the Great Salt Lake, Utah.</title>
        <authorList>
            <person name="Jinkerson R.E."/>
            <person name="D'Adamo S."/>
            <person name="Posewitz M.C."/>
        </authorList>
    </citation>
    <scope>NUCLEOTIDE SEQUENCE</scope>
    <source>
        <strain evidence="2">GSL018</strain>
    </source>
</reference>
<organism evidence="2">
    <name type="scientific">Tetraselmis sp. GSL018</name>
    <dbReference type="NCBI Taxonomy" id="582737"/>
    <lineage>
        <taxon>Eukaryota</taxon>
        <taxon>Viridiplantae</taxon>
        <taxon>Chlorophyta</taxon>
        <taxon>core chlorophytes</taxon>
        <taxon>Chlorodendrophyceae</taxon>
        <taxon>Chlorodendrales</taxon>
        <taxon>Chlorodendraceae</taxon>
        <taxon>Tetraselmis</taxon>
    </lineage>
</organism>
<feature type="region of interest" description="Disordered" evidence="1">
    <location>
        <begin position="35"/>
        <end position="54"/>
    </location>
</feature>
<dbReference type="EMBL" id="GBEZ01026629">
    <property type="protein sequence ID" value="JAC60597.1"/>
    <property type="molecule type" value="Transcribed_RNA"/>
</dbReference>
<protein>
    <submittedName>
        <fullName evidence="2">Uncharacterized protein</fullName>
    </submittedName>
</protein>
<feature type="non-terminal residue" evidence="2">
    <location>
        <position position="1"/>
    </location>
</feature>